<dbReference type="EMBL" id="CM051397">
    <property type="protein sequence ID" value="KAJ4721639.1"/>
    <property type="molecule type" value="Genomic_DNA"/>
</dbReference>
<name>A0ACC1YEP8_MELAZ</name>
<gene>
    <name evidence="1" type="ORF">OWV82_009304</name>
</gene>
<evidence type="ECO:0000313" key="1">
    <source>
        <dbReference type="EMBL" id="KAJ4721639.1"/>
    </source>
</evidence>
<proteinExistence type="predicted"/>
<accession>A0ACC1YEP8</accession>
<sequence length="212" mass="24939">MSIQRVSSYIPSFSQWKYDVFLSFSGKDTRKNFTDHLYAALNQKGINVFKDDKELERGRSISLELYKAIEESKFLIIIFSKNYAYSTWCLDELVKIVECKNTSDQQLVLPIFYDVEPTMIRKQSGHFQEAFTKHEETFNNDIEKVQKWRDALKEVANLSGWELKDRYEVEFIHEIVKEISRKLRPTSSRALDDLFSLQLTTANKEDNSLLIL</sequence>
<organism evidence="1 2">
    <name type="scientific">Melia azedarach</name>
    <name type="common">Chinaberry tree</name>
    <dbReference type="NCBI Taxonomy" id="155640"/>
    <lineage>
        <taxon>Eukaryota</taxon>
        <taxon>Viridiplantae</taxon>
        <taxon>Streptophyta</taxon>
        <taxon>Embryophyta</taxon>
        <taxon>Tracheophyta</taxon>
        <taxon>Spermatophyta</taxon>
        <taxon>Magnoliopsida</taxon>
        <taxon>eudicotyledons</taxon>
        <taxon>Gunneridae</taxon>
        <taxon>Pentapetalae</taxon>
        <taxon>rosids</taxon>
        <taxon>malvids</taxon>
        <taxon>Sapindales</taxon>
        <taxon>Meliaceae</taxon>
        <taxon>Melia</taxon>
    </lineage>
</organism>
<keyword evidence="2" id="KW-1185">Reference proteome</keyword>
<protein>
    <submittedName>
        <fullName evidence="1">TIR-NBS disease resistance-like protein</fullName>
    </submittedName>
</protein>
<reference evidence="1 2" key="1">
    <citation type="journal article" date="2023" name="Science">
        <title>Complex scaffold remodeling in plant triterpene biosynthesis.</title>
        <authorList>
            <person name="De La Pena R."/>
            <person name="Hodgson H."/>
            <person name="Liu J.C."/>
            <person name="Stephenson M.J."/>
            <person name="Martin A.C."/>
            <person name="Owen C."/>
            <person name="Harkess A."/>
            <person name="Leebens-Mack J."/>
            <person name="Jimenez L.E."/>
            <person name="Osbourn A."/>
            <person name="Sattely E.S."/>
        </authorList>
    </citation>
    <scope>NUCLEOTIDE SEQUENCE [LARGE SCALE GENOMIC DNA]</scope>
    <source>
        <strain evidence="2">cv. JPN11</strain>
        <tissue evidence="1">Leaf</tissue>
    </source>
</reference>
<evidence type="ECO:0000313" key="2">
    <source>
        <dbReference type="Proteomes" id="UP001164539"/>
    </source>
</evidence>
<comment type="caution">
    <text evidence="1">The sequence shown here is derived from an EMBL/GenBank/DDBJ whole genome shotgun (WGS) entry which is preliminary data.</text>
</comment>
<dbReference type="Proteomes" id="UP001164539">
    <property type="component" value="Chromosome 4"/>
</dbReference>